<dbReference type="SMART" id="SM00703">
    <property type="entry name" value="NRF"/>
    <property type="match status" value="1"/>
</dbReference>
<keyword evidence="5" id="KW-1185">Reference proteome</keyword>
<evidence type="ECO:0000256" key="2">
    <source>
        <dbReference type="SAM" id="SignalP"/>
    </source>
</evidence>
<feature type="transmembrane region" description="Helical" evidence="1">
    <location>
        <begin position="502"/>
        <end position="521"/>
    </location>
</feature>
<feature type="transmembrane region" description="Helical" evidence="1">
    <location>
        <begin position="364"/>
        <end position="384"/>
    </location>
</feature>
<evidence type="ECO:0000256" key="1">
    <source>
        <dbReference type="SAM" id="Phobius"/>
    </source>
</evidence>
<organism evidence="4 5">
    <name type="scientific">Trichonephila clavata</name>
    <name type="common">Joro spider</name>
    <name type="synonym">Nephila clavata</name>
    <dbReference type="NCBI Taxonomy" id="2740835"/>
    <lineage>
        <taxon>Eukaryota</taxon>
        <taxon>Metazoa</taxon>
        <taxon>Ecdysozoa</taxon>
        <taxon>Arthropoda</taxon>
        <taxon>Chelicerata</taxon>
        <taxon>Arachnida</taxon>
        <taxon>Araneae</taxon>
        <taxon>Araneomorphae</taxon>
        <taxon>Entelegynae</taxon>
        <taxon>Araneoidea</taxon>
        <taxon>Nephilidae</taxon>
        <taxon>Trichonephila</taxon>
    </lineage>
</organism>
<dbReference type="InterPro" id="IPR006621">
    <property type="entry name" value="Nose-resist-to-fluoxetine_N"/>
</dbReference>
<feature type="domain" description="Nose resistant-to-fluoxetine protein N-terminal" evidence="3">
    <location>
        <begin position="75"/>
        <end position="232"/>
    </location>
</feature>
<dbReference type="Pfam" id="PF20146">
    <property type="entry name" value="NRF"/>
    <property type="match status" value="1"/>
</dbReference>
<keyword evidence="1" id="KW-0812">Transmembrane</keyword>
<feature type="signal peptide" evidence="2">
    <location>
        <begin position="1"/>
        <end position="24"/>
    </location>
</feature>
<feature type="transmembrane region" description="Helical" evidence="1">
    <location>
        <begin position="571"/>
        <end position="589"/>
    </location>
</feature>
<dbReference type="OrthoDB" id="6585993at2759"/>
<proteinExistence type="predicted"/>
<dbReference type="EMBL" id="BMAO01024564">
    <property type="protein sequence ID" value="GFQ96165.1"/>
    <property type="molecule type" value="Genomic_DNA"/>
</dbReference>
<feature type="transmembrane region" description="Helical" evidence="1">
    <location>
        <begin position="439"/>
        <end position="457"/>
    </location>
</feature>
<dbReference type="InterPro" id="IPR052728">
    <property type="entry name" value="O2_lipid_transport_reg"/>
</dbReference>
<feature type="transmembrane region" description="Helical" evidence="1">
    <location>
        <begin position="391"/>
        <end position="419"/>
    </location>
</feature>
<reference evidence="4" key="1">
    <citation type="submission" date="2020-07" db="EMBL/GenBank/DDBJ databases">
        <title>Multicomponent nature underlies the extraordinary mechanical properties of spider dragline silk.</title>
        <authorList>
            <person name="Kono N."/>
            <person name="Nakamura H."/>
            <person name="Mori M."/>
            <person name="Yoshida Y."/>
            <person name="Ohtoshi R."/>
            <person name="Malay A.D."/>
            <person name="Moran D.A.P."/>
            <person name="Tomita M."/>
            <person name="Numata K."/>
            <person name="Arakawa K."/>
        </authorList>
    </citation>
    <scope>NUCLEOTIDE SEQUENCE</scope>
</reference>
<evidence type="ECO:0000259" key="3">
    <source>
        <dbReference type="SMART" id="SM00703"/>
    </source>
</evidence>
<keyword evidence="2" id="KW-0732">Signal</keyword>
<name>A0A8X6J8B3_TRICU</name>
<keyword evidence="1" id="KW-0472">Membrane</keyword>
<dbReference type="Proteomes" id="UP000887116">
    <property type="component" value="Unassembled WGS sequence"/>
</dbReference>
<keyword evidence="1" id="KW-1133">Transmembrane helix</keyword>
<feature type="transmembrane region" description="Helical" evidence="1">
    <location>
        <begin position="469"/>
        <end position="490"/>
    </location>
</feature>
<protein>
    <submittedName>
        <fullName evidence="4">NRF domain-containing protein</fullName>
    </submittedName>
</protein>
<feature type="transmembrane region" description="Helical" evidence="1">
    <location>
        <begin position="298"/>
        <end position="321"/>
    </location>
</feature>
<evidence type="ECO:0000313" key="4">
    <source>
        <dbReference type="EMBL" id="GFQ96165.1"/>
    </source>
</evidence>
<dbReference type="PANTHER" id="PTHR11161">
    <property type="entry name" value="O-ACYLTRANSFERASE"/>
    <property type="match status" value="1"/>
</dbReference>
<comment type="caution">
    <text evidence="4">The sequence shown here is derived from an EMBL/GenBank/DDBJ whole genome shotgun (WGS) entry which is preliminary data.</text>
</comment>
<dbReference type="PANTHER" id="PTHR11161:SF0">
    <property type="entry name" value="O-ACYLTRANSFERASE LIKE PROTEIN"/>
    <property type="match status" value="1"/>
</dbReference>
<sequence>MKLRGMFVFGVLLFVVSLFSKTSANIWDPPQIPGNGTDVLETWIKLDKNLKGTVQSVIKSMMPSILESSSRLNISSQCLKESLQLVTGLRSLKTWAFSFVDSSAKMVDGILSGSMTFLGIYDQCLNTTVPHPKIKEKILFRGQYCLTEIRSPLPPKTRRIKLYDQVEELRNFSGTEVVKFLSTKAHFHYIIPFRAGLCVPSGCSKDDLGQLLSIVSEKLLLNFHVTHCEVKKEEIKFSEMQIFTIIICCFLGTLVLLGTWLEFRSKVKTPKCTLFLIEDIATEPVAQMIINGSEAVDTFFFMSIAPVYYFILLFATLIPMMGSGPLFNETMEEFVYPCRQYWWRNVLFINNYFQLKDMCMIHTWYVSCDFQLYLASLIVILPLLKSEKIGVAINIMLIGVSIIYTGILTYVGQIIPTVIMTMPDPIDRNLGYLYTYGNTLSRGGPYFIGVLTGYLLFKYPEAKIPKIFQVIGWCLAILSSSLVVFITGAWYRIRPPTPLEVLMYATFYKVAFTSGVAWMTFCCITGRGDNNYPPNRMKGRLLIKEIHPFMAFCVVLLSFEKTSLERKIVQFFGFLCISSLLAMICNLLVESPFLSLEKVFFKTGEEKKDTVEDANGTSDGLNGIKMNMKTDTAIRENGSNNPAFDSNL</sequence>
<gene>
    <name evidence="4" type="primary">AVEN_14282_1</name>
    <name evidence="4" type="ORF">TNCT_579411</name>
</gene>
<dbReference type="AlphaFoldDB" id="A0A8X6J8B3"/>
<evidence type="ECO:0000313" key="5">
    <source>
        <dbReference type="Proteomes" id="UP000887116"/>
    </source>
</evidence>
<accession>A0A8X6J8B3</accession>
<feature type="transmembrane region" description="Helical" evidence="1">
    <location>
        <begin position="240"/>
        <end position="261"/>
    </location>
</feature>
<feature type="chain" id="PRO_5036489593" evidence="2">
    <location>
        <begin position="25"/>
        <end position="648"/>
    </location>
</feature>